<dbReference type="Proteomes" id="UP000034491">
    <property type="component" value="Unassembled WGS sequence"/>
</dbReference>
<reference evidence="2 3" key="1">
    <citation type="submission" date="2015-03" db="EMBL/GenBank/DDBJ databases">
        <title>Genome sequence of Kiloniella sp. P1-1, isolated from the gut microflora of Pacific white shrimp, Penaeus vannamei.</title>
        <authorList>
            <person name="Shao Z."/>
            <person name="Wang L."/>
            <person name="Li X."/>
        </authorList>
    </citation>
    <scope>NUCLEOTIDE SEQUENCE [LARGE SCALE GENOMIC DNA]</scope>
    <source>
        <strain evidence="2 3">P1-1</strain>
    </source>
</reference>
<feature type="transmembrane region" description="Helical" evidence="1">
    <location>
        <begin position="45"/>
        <end position="62"/>
    </location>
</feature>
<feature type="transmembrane region" description="Helical" evidence="1">
    <location>
        <begin position="20"/>
        <end position="38"/>
    </location>
</feature>
<dbReference type="RefSeq" id="WP_046505601.1">
    <property type="nucleotide sequence ID" value="NZ_LANI01000005.1"/>
</dbReference>
<accession>A0A0M2R5X1</accession>
<evidence type="ECO:0000313" key="3">
    <source>
        <dbReference type="Proteomes" id="UP000034491"/>
    </source>
</evidence>
<organism evidence="2 3">
    <name type="scientific">Kiloniella litopenaei</name>
    <dbReference type="NCBI Taxonomy" id="1549748"/>
    <lineage>
        <taxon>Bacteria</taxon>
        <taxon>Pseudomonadati</taxon>
        <taxon>Pseudomonadota</taxon>
        <taxon>Alphaproteobacteria</taxon>
        <taxon>Rhodospirillales</taxon>
        <taxon>Kiloniellaceae</taxon>
        <taxon>Kiloniella</taxon>
    </lineage>
</organism>
<keyword evidence="1" id="KW-0812">Transmembrane</keyword>
<dbReference type="AlphaFoldDB" id="A0A0M2R5X1"/>
<keyword evidence="3" id="KW-1185">Reference proteome</keyword>
<dbReference type="OrthoDB" id="8478490at2"/>
<proteinExistence type="predicted"/>
<gene>
    <name evidence="2" type="ORF">WH95_08410</name>
</gene>
<keyword evidence="1" id="KW-0472">Membrane</keyword>
<keyword evidence="1" id="KW-1133">Transmembrane helix</keyword>
<protein>
    <submittedName>
        <fullName evidence="2">Uncharacterized protein</fullName>
    </submittedName>
</protein>
<dbReference type="EMBL" id="LANI01000005">
    <property type="protein sequence ID" value="KKJ77091.1"/>
    <property type="molecule type" value="Genomic_DNA"/>
</dbReference>
<sequence>MPQITPQSFKYPLFDIYLDYLKTAFGLSIGLGGLIYGLNNTFSQICFSIILVIFIVFGFHSLRRHKTCVKLDGQQVEITDFKQRKILFKDLENIELRYYGRPVKDKDRDQKPKGVLHLTLKSKEQKLTFDSNLYGFRYLVWSAILFAKECNLPLDPSTIGNMLDIGLDPEGSSEMPDPKMSGI</sequence>
<evidence type="ECO:0000313" key="2">
    <source>
        <dbReference type="EMBL" id="KKJ77091.1"/>
    </source>
</evidence>
<dbReference type="STRING" id="1549748.WH95_08410"/>
<name>A0A0M2R5X1_9PROT</name>
<comment type="caution">
    <text evidence="2">The sequence shown here is derived from an EMBL/GenBank/DDBJ whole genome shotgun (WGS) entry which is preliminary data.</text>
</comment>
<evidence type="ECO:0000256" key="1">
    <source>
        <dbReference type="SAM" id="Phobius"/>
    </source>
</evidence>